<comment type="caution">
    <text evidence="8">The sequence shown here is derived from an EMBL/GenBank/DDBJ whole genome shotgun (WGS) entry which is preliminary data.</text>
</comment>
<dbReference type="NCBIfam" id="NF037981">
    <property type="entry name" value="NCS2_1"/>
    <property type="match status" value="1"/>
</dbReference>
<evidence type="ECO:0000313" key="9">
    <source>
        <dbReference type="Proteomes" id="UP000004736"/>
    </source>
</evidence>
<comment type="subcellular location">
    <subcellularLocation>
        <location evidence="1">Membrane</location>
        <topology evidence="1">Multi-pass membrane protein</topology>
    </subcellularLocation>
</comment>
<dbReference type="Pfam" id="PF00860">
    <property type="entry name" value="Xan_ur_permease"/>
    <property type="match status" value="1"/>
</dbReference>
<feature type="transmembrane region" description="Helical" evidence="7">
    <location>
        <begin position="94"/>
        <end position="113"/>
    </location>
</feature>
<dbReference type="EMBL" id="ACIM02000001">
    <property type="protein sequence ID" value="EEW97316.1"/>
    <property type="molecule type" value="Genomic_DNA"/>
</dbReference>
<comment type="similarity">
    <text evidence="2">Belongs to the nucleobase:cation symporter-2 (NCS2) (TC 2.A.40) family.</text>
</comment>
<evidence type="ECO:0000256" key="2">
    <source>
        <dbReference type="ARBA" id="ARBA00008821"/>
    </source>
</evidence>
<feature type="transmembrane region" description="Helical" evidence="7">
    <location>
        <begin position="119"/>
        <end position="141"/>
    </location>
</feature>
<feature type="transmembrane region" description="Helical" evidence="7">
    <location>
        <begin position="181"/>
        <end position="201"/>
    </location>
</feature>
<name>C9LP30_9FIRM</name>
<evidence type="ECO:0000256" key="6">
    <source>
        <dbReference type="ARBA" id="ARBA00023136"/>
    </source>
</evidence>
<protein>
    <submittedName>
        <fullName evidence="8">Permease</fullName>
    </submittedName>
</protein>
<evidence type="ECO:0000256" key="5">
    <source>
        <dbReference type="ARBA" id="ARBA00022989"/>
    </source>
</evidence>
<accession>C9LP30</accession>
<keyword evidence="9" id="KW-1185">Reference proteome</keyword>
<dbReference type="InterPro" id="IPR006042">
    <property type="entry name" value="Xan_ur_permease"/>
</dbReference>
<keyword evidence="5 7" id="KW-1133">Transmembrane helix</keyword>
<feature type="transmembrane region" description="Helical" evidence="7">
    <location>
        <begin position="208"/>
        <end position="227"/>
    </location>
</feature>
<dbReference type="HOGENOM" id="CLU_017959_8_0_9"/>
<proteinExistence type="inferred from homology"/>
<dbReference type="InterPro" id="IPR006043">
    <property type="entry name" value="NCS2"/>
</dbReference>
<feature type="transmembrane region" description="Helical" evidence="7">
    <location>
        <begin position="359"/>
        <end position="380"/>
    </location>
</feature>
<dbReference type="NCBIfam" id="TIGR00801">
    <property type="entry name" value="ncs2"/>
    <property type="match status" value="1"/>
</dbReference>
<sequence>MPKQASLRSAEEAVMNTDPIYEADGKISVRKAVPFGLQHVLAMFVANIAPILIVTGVVKMPASEAGAVVQAAMIIAGIGSLLQMYPVFRLGSGLPVIMGISFTFVSVFCVIGLKYGYGAILGAVLIGGVLEGILGLGAAWWRKLVPPIVSATVVTAIGFSLLPIGANSFGGGFGHPEFGDVRFLIVGTITLVSCLIFNIRAKSFYKQLSVLFGLFVGYVTAYFYGMVDLGRLTEVSLVSLPVFMPYSLEFHYDAIFSVFLIFLVSATETLGDTSALSAMGFNREAKDREISGSIAVDGFVSAASSLFGCLPITSFSQNVGLIAMTHVVNRKAIASGAVIMVLAGLIPALGVILASLPEAVLGGCTLMMFGSIVVSGVQMISRCGYSQRNMSIAALSLSIGLGFTQTPQIFRIFPELLRSVFAENCVAVVFIVAVLLNLVFPKEEEEKAAAGAAE</sequence>
<evidence type="ECO:0000256" key="1">
    <source>
        <dbReference type="ARBA" id="ARBA00004141"/>
    </source>
</evidence>
<keyword evidence="4 7" id="KW-0812">Transmembrane</keyword>
<dbReference type="STRING" id="592028.GCWU000321_01304"/>
<gene>
    <name evidence="8" type="ORF">GCWU000321_01304</name>
</gene>
<feature type="transmembrane region" description="Helical" evidence="7">
    <location>
        <begin position="392"/>
        <end position="410"/>
    </location>
</feature>
<keyword evidence="3" id="KW-0813">Transport</keyword>
<dbReference type="Proteomes" id="UP000004736">
    <property type="component" value="Unassembled WGS sequence"/>
</dbReference>
<feature type="transmembrane region" description="Helical" evidence="7">
    <location>
        <begin position="332"/>
        <end position="353"/>
    </location>
</feature>
<evidence type="ECO:0000313" key="8">
    <source>
        <dbReference type="EMBL" id="EEW97316.1"/>
    </source>
</evidence>
<evidence type="ECO:0000256" key="7">
    <source>
        <dbReference type="SAM" id="Phobius"/>
    </source>
</evidence>
<feature type="transmembrane region" description="Helical" evidence="7">
    <location>
        <begin position="65"/>
        <end position="82"/>
    </location>
</feature>
<feature type="transmembrane region" description="Helical" evidence="7">
    <location>
        <begin position="40"/>
        <end position="59"/>
    </location>
</feature>
<dbReference type="PANTHER" id="PTHR42810">
    <property type="entry name" value="PURINE PERMEASE C1399.01C-RELATED"/>
    <property type="match status" value="1"/>
</dbReference>
<organism evidence="8 9">
    <name type="scientific">Dialister invisus DSM 15470</name>
    <dbReference type="NCBI Taxonomy" id="592028"/>
    <lineage>
        <taxon>Bacteria</taxon>
        <taxon>Bacillati</taxon>
        <taxon>Bacillota</taxon>
        <taxon>Negativicutes</taxon>
        <taxon>Veillonellales</taxon>
        <taxon>Veillonellaceae</taxon>
        <taxon>Dialister</taxon>
    </lineage>
</organism>
<dbReference type="GO" id="GO:0005886">
    <property type="term" value="C:plasma membrane"/>
    <property type="evidence" value="ECO:0007669"/>
    <property type="project" value="UniProtKB-ARBA"/>
</dbReference>
<dbReference type="eggNOG" id="COG2233">
    <property type="taxonomic scope" value="Bacteria"/>
</dbReference>
<dbReference type="PROSITE" id="PS01116">
    <property type="entry name" value="XANTH_URACIL_PERMASE"/>
    <property type="match status" value="1"/>
</dbReference>
<feature type="transmembrane region" description="Helical" evidence="7">
    <location>
        <begin position="250"/>
        <end position="270"/>
    </location>
</feature>
<feature type="transmembrane region" description="Helical" evidence="7">
    <location>
        <begin position="416"/>
        <end position="440"/>
    </location>
</feature>
<reference evidence="8" key="1">
    <citation type="submission" date="2009-09" db="EMBL/GenBank/DDBJ databases">
        <authorList>
            <person name="Weinstock G."/>
            <person name="Sodergren E."/>
            <person name="Clifton S."/>
            <person name="Fulton L."/>
            <person name="Fulton B."/>
            <person name="Courtney L."/>
            <person name="Fronick C."/>
            <person name="Harrison M."/>
            <person name="Strong C."/>
            <person name="Farmer C."/>
            <person name="Delahaunty K."/>
            <person name="Markovic C."/>
            <person name="Hall O."/>
            <person name="Minx P."/>
            <person name="Tomlinson C."/>
            <person name="Mitreva M."/>
            <person name="Nelson J."/>
            <person name="Hou S."/>
            <person name="Wollam A."/>
            <person name="Pepin K.H."/>
            <person name="Johnson M."/>
            <person name="Bhonagiri V."/>
            <person name="Nash W.E."/>
            <person name="Warren W."/>
            <person name="Chinwalla A."/>
            <person name="Mardis E.R."/>
            <person name="Wilson R.K."/>
        </authorList>
    </citation>
    <scope>NUCLEOTIDE SEQUENCE [LARGE SCALE GENOMIC DNA]</scope>
    <source>
        <strain evidence="8">DSM 15470</strain>
    </source>
</reference>
<feature type="transmembrane region" description="Helical" evidence="7">
    <location>
        <begin position="148"/>
        <end position="169"/>
    </location>
</feature>
<evidence type="ECO:0000256" key="3">
    <source>
        <dbReference type="ARBA" id="ARBA00022448"/>
    </source>
</evidence>
<dbReference type="PANTHER" id="PTHR42810:SF2">
    <property type="entry name" value="PURINE PERMEASE C1399.01C-RELATED"/>
    <property type="match status" value="1"/>
</dbReference>
<dbReference type="GO" id="GO:0042907">
    <property type="term" value="F:xanthine transmembrane transporter activity"/>
    <property type="evidence" value="ECO:0007669"/>
    <property type="project" value="TreeGrafter"/>
</dbReference>
<dbReference type="AlphaFoldDB" id="C9LP30"/>
<evidence type="ECO:0000256" key="4">
    <source>
        <dbReference type="ARBA" id="ARBA00022692"/>
    </source>
</evidence>
<keyword evidence="6 7" id="KW-0472">Membrane</keyword>